<keyword evidence="1" id="KW-1133">Transmembrane helix</keyword>
<feature type="transmembrane region" description="Helical" evidence="1">
    <location>
        <begin position="108"/>
        <end position="129"/>
    </location>
</feature>
<dbReference type="AlphaFoldDB" id="Q64CE6"/>
<accession>Q64CE6</accession>
<name>Q64CE6_UNCAG</name>
<dbReference type="EMBL" id="AY714836">
    <property type="protein sequence ID" value="AAU82931.1"/>
    <property type="molecule type" value="Genomic_DNA"/>
</dbReference>
<evidence type="ECO:0000313" key="2">
    <source>
        <dbReference type="EMBL" id="AAU82931.1"/>
    </source>
</evidence>
<sequence length="132" mass="14732">MRHCRATIRASAFSGGAQSAATHSSSPLTSSSYSLTSSASSTHATHFILSTSRKNTDSHNMALGTCRELLHHTFLSTTFWEATGNSCSMDKGCPFPYLFRVQSQTKNLFQILFLLPFFSPPFKFFYSLLHFF</sequence>
<evidence type="ECO:0000256" key="1">
    <source>
        <dbReference type="SAM" id="Phobius"/>
    </source>
</evidence>
<gene>
    <name evidence="2" type="ORF">GZ23H9_26</name>
</gene>
<keyword evidence="1" id="KW-0472">Membrane</keyword>
<reference evidence="2" key="1">
    <citation type="journal article" date="2004" name="Science">
        <title>Reverse methanogenesis: testing the hypothesis with environmental genomics.</title>
        <authorList>
            <person name="Hallam S.J."/>
            <person name="Putnam N."/>
            <person name="Preston C.M."/>
            <person name="Detter J.C."/>
            <person name="Rokhsar D."/>
            <person name="Richardson P.M."/>
            <person name="DeLong E.F."/>
        </authorList>
    </citation>
    <scope>NUCLEOTIDE SEQUENCE</scope>
</reference>
<protein>
    <submittedName>
        <fullName evidence="2">Uncharacterized protein</fullName>
    </submittedName>
</protein>
<reference evidence="2" key="2">
    <citation type="submission" date="2004-08" db="EMBL/GenBank/DDBJ databases">
        <authorList>
            <person name="Putnam N."/>
            <person name="Detter J.C."/>
            <person name="Richardson P.M."/>
            <person name="Rokhsar D."/>
        </authorList>
    </citation>
    <scope>NUCLEOTIDE SEQUENCE</scope>
</reference>
<keyword evidence="1" id="KW-0812">Transmembrane</keyword>
<proteinExistence type="predicted"/>
<organism evidence="2">
    <name type="scientific">Uncultured archaeon GZfos26G2</name>
    <dbReference type="NCBI Taxonomy" id="3386331"/>
    <lineage>
        <taxon>Archaea</taxon>
        <taxon>Methanobacteriati</taxon>
        <taxon>Methanobacteriota</taxon>
        <taxon>Stenosarchaea group</taxon>
        <taxon>Methanomicrobia</taxon>
        <taxon>Candidatus Methanophagales</taxon>
        <taxon>Candidatus Methanophagaceae</taxon>
        <taxon>Candidatus Methanophaga</taxon>
    </lineage>
</organism>